<gene>
    <name evidence="11" type="primary">8237049</name>
    <name evidence="10" type="ORF">Phum_PHUM604510</name>
</gene>
<accession>E0W3G4</accession>
<dbReference type="Proteomes" id="UP000009046">
    <property type="component" value="Unassembled WGS sequence"/>
</dbReference>
<dbReference type="Pfam" id="PF00046">
    <property type="entry name" value="Homeodomain"/>
    <property type="match status" value="1"/>
</dbReference>
<dbReference type="SMART" id="SM00389">
    <property type="entry name" value="HOX"/>
    <property type="match status" value="1"/>
</dbReference>
<dbReference type="PANTHER" id="PTHR46808:SF1">
    <property type="entry name" value="H2.0-LIKE HOMEOBOX PROTEIN"/>
    <property type="match status" value="1"/>
</dbReference>
<dbReference type="OrthoDB" id="6159439at2759"/>
<name>E0W3G4_PEDHC</name>
<dbReference type="InterPro" id="IPR001356">
    <property type="entry name" value="HD"/>
</dbReference>
<dbReference type="EnsemblMetazoa" id="PHUM604510-RA">
    <property type="protein sequence ID" value="PHUM604510-PA"/>
    <property type="gene ID" value="PHUM604510"/>
</dbReference>
<feature type="region of interest" description="Disordered" evidence="8">
    <location>
        <begin position="113"/>
        <end position="163"/>
    </location>
</feature>
<dbReference type="CDD" id="cd00086">
    <property type="entry name" value="homeodomain"/>
    <property type="match status" value="1"/>
</dbReference>
<proteinExistence type="inferred from homology"/>
<feature type="domain" description="Homeobox" evidence="9">
    <location>
        <begin position="56"/>
        <end position="116"/>
    </location>
</feature>
<feature type="DNA-binding region" description="Homeobox" evidence="6">
    <location>
        <begin position="58"/>
        <end position="117"/>
    </location>
</feature>
<dbReference type="EMBL" id="AAZO01007393">
    <property type="status" value="NOT_ANNOTATED_CDS"/>
    <property type="molecule type" value="Genomic_DNA"/>
</dbReference>
<dbReference type="Gene3D" id="1.10.10.60">
    <property type="entry name" value="Homeodomain-like"/>
    <property type="match status" value="1"/>
</dbReference>
<dbReference type="PANTHER" id="PTHR46808">
    <property type="entry name" value="H2.0-LIKE HOMEOBOX PROTEIN"/>
    <property type="match status" value="1"/>
</dbReference>
<dbReference type="KEGG" id="phu:Phum_PHUM604510"/>
<sequence>MDSSYLYKNDIYTPHPIRSSYTNFLLNPPDAKLNLNLQKNNLTETSTSTSTSTSKRKRSWSRAVFSNLQRKGLEKRFQLQKYITKPDRRQLAATLGLTDAQVKVWFQNRRMKWRHKKESSSNSKQNNVAKNDSGKTMMKNESGDNQNTDSDCSSDIDVQTIES</sequence>
<dbReference type="GO" id="GO:0000981">
    <property type="term" value="F:DNA-binding transcription factor activity, RNA polymerase II-specific"/>
    <property type="evidence" value="ECO:0007669"/>
    <property type="project" value="InterPro"/>
</dbReference>
<dbReference type="GO" id="GO:0043565">
    <property type="term" value="F:sequence-specific DNA binding"/>
    <property type="evidence" value="ECO:0007669"/>
    <property type="project" value="TreeGrafter"/>
</dbReference>
<dbReference type="InterPro" id="IPR017970">
    <property type="entry name" value="Homeobox_CS"/>
</dbReference>
<dbReference type="PROSITE" id="PS50071">
    <property type="entry name" value="HOMEOBOX_2"/>
    <property type="match status" value="1"/>
</dbReference>
<dbReference type="InterPro" id="IPR020479">
    <property type="entry name" value="HD_metazoa"/>
</dbReference>
<organism>
    <name type="scientific">Pediculus humanus subsp. corporis</name>
    <name type="common">Body louse</name>
    <dbReference type="NCBI Taxonomy" id="121224"/>
    <lineage>
        <taxon>Eukaryota</taxon>
        <taxon>Metazoa</taxon>
        <taxon>Ecdysozoa</taxon>
        <taxon>Arthropoda</taxon>
        <taxon>Hexapoda</taxon>
        <taxon>Insecta</taxon>
        <taxon>Pterygota</taxon>
        <taxon>Neoptera</taxon>
        <taxon>Paraneoptera</taxon>
        <taxon>Psocodea</taxon>
        <taxon>Troctomorpha</taxon>
        <taxon>Phthiraptera</taxon>
        <taxon>Anoplura</taxon>
        <taxon>Pediculidae</taxon>
        <taxon>Pediculus</taxon>
    </lineage>
</organism>
<dbReference type="InterPro" id="IPR000047">
    <property type="entry name" value="HTH_motif"/>
</dbReference>
<evidence type="ECO:0000313" key="11">
    <source>
        <dbReference type="EnsemblMetazoa" id="PHUM604510-PA"/>
    </source>
</evidence>
<dbReference type="SUPFAM" id="SSF46689">
    <property type="entry name" value="Homeodomain-like"/>
    <property type="match status" value="1"/>
</dbReference>
<evidence type="ECO:0000256" key="4">
    <source>
        <dbReference type="ARBA" id="ARBA00023242"/>
    </source>
</evidence>
<dbReference type="STRING" id="121224.E0W3G4"/>
<dbReference type="CTD" id="8237049"/>
<keyword evidence="3 6" id="KW-0371">Homeobox</keyword>
<evidence type="ECO:0000256" key="8">
    <source>
        <dbReference type="SAM" id="MobiDB-lite"/>
    </source>
</evidence>
<evidence type="ECO:0000256" key="5">
    <source>
        <dbReference type="ARBA" id="ARBA00038504"/>
    </source>
</evidence>
<dbReference type="GeneID" id="8237049"/>
<dbReference type="EMBL" id="DS235882">
    <property type="protein sequence ID" value="EEB20170.1"/>
    <property type="molecule type" value="Genomic_DNA"/>
</dbReference>
<evidence type="ECO:0000256" key="1">
    <source>
        <dbReference type="ARBA" id="ARBA00004123"/>
    </source>
</evidence>
<dbReference type="PRINTS" id="PR00024">
    <property type="entry name" value="HOMEOBOX"/>
</dbReference>
<evidence type="ECO:0000313" key="10">
    <source>
        <dbReference type="EMBL" id="EEB20170.1"/>
    </source>
</evidence>
<feature type="compositionally biased region" description="Low complexity" evidence="8">
    <location>
        <begin position="39"/>
        <end position="53"/>
    </location>
</feature>
<dbReference type="RefSeq" id="XP_002432908.1">
    <property type="nucleotide sequence ID" value="XM_002432863.1"/>
</dbReference>
<dbReference type="InterPro" id="IPR052497">
    <property type="entry name" value="H2.0_Homeobox_TF"/>
</dbReference>
<keyword evidence="2 6" id="KW-0238">DNA-binding</keyword>
<reference evidence="11" key="3">
    <citation type="submission" date="2021-02" db="UniProtKB">
        <authorList>
            <consortium name="EnsemblMetazoa"/>
        </authorList>
    </citation>
    <scope>IDENTIFICATION</scope>
    <source>
        <strain evidence="11">USDA</strain>
    </source>
</reference>
<feature type="compositionally biased region" description="Polar residues" evidence="8">
    <location>
        <begin position="143"/>
        <end position="163"/>
    </location>
</feature>
<keyword evidence="12" id="KW-1185">Reference proteome</keyword>
<protein>
    <submittedName>
        <fullName evidence="10 11">Homeobox protein Dlx1A, putative</fullName>
    </submittedName>
</protein>
<dbReference type="VEuPathDB" id="VectorBase:PHUM604510"/>
<evidence type="ECO:0000313" key="12">
    <source>
        <dbReference type="Proteomes" id="UP000009046"/>
    </source>
</evidence>
<dbReference type="PRINTS" id="PR00031">
    <property type="entry name" value="HTHREPRESSR"/>
</dbReference>
<dbReference type="eggNOG" id="KOG0488">
    <property type="taxonomic scope" value="Eukaryota"/>
</dbReference>
<reference evidence="10" key="1">
    <citation type="submission" date="2007-04" db="EMBL/GenBank/DDBJ databases">
        <title>Annotation of Pediculus humanus corporis strain USDA.</title>
        <authorList>
            <person name="Kirkness E."/>
            <person name="Hannick L."/>
            <person name="Hass B."/>
            <person name="Bruggner R."/>
            <person name="Lawson D."/>
            <person name="Bidwell S."/>
            <person name="Joardar V."/>
            <person name="Caler E."/>
            <person name="Walenz B."/>
            <person name="Inman J."/>
            <person name="Schobel S."/>
            <person name="Galinsky K."/>
            <person name="Amedeo P."/>
            <person name="Strausberg R."/>
        </authorList>
    </citation>
    <scope>NUCLEOTIDE SEQUENCE</scope>
    <source>
        <strain evidence="10">USDA</strain>
    </source>
</reference>
<evidence type="ECO:0000256" key="2">
    <source>
        <dbReference type="ARBA" id="ARBA00023125"/>
    </source>
</evidence>
<comment type="similarity">
    <text evidence="5">Belongs to the H2.0 homeobox family.</text>
</comment>
<evidence type="ECO:0000256" key="3">
    <source>
        <dbReference type="ARBA" id="ARBA00023155"/>
    </source>
</evidence>
<dbReference type="AlphaFoldDB" id="E0W3G4"/>
<comment type="subcellular location">
    <subcellularLocation>
        <location evidence="1 6 7">Nucleus</location>
    </subcellularLocation>
</comment>
<evidence type="ECO:0000256" key="6">
    <source>
        <dbReference type="PROSITE-ProRule" id="PRU00108"/>
    </source>
</evidence>
<dbReference type="InParanoid" id="E0W3G4"/>
<keyword evidence="4 6" id="KW-0539">Nucleus</keyword>
<dbReference type="HOGENOM" id="CLU_1629052_0_0_1"/>
<dbReference type="PROSITE" id="PS00027">
    <property type="entry name" value="HOMEOBOX_1"/>
    <property type="match status" value="1"/>
</dbReference>
<feature type="region of interest" description="Disordered" evidence="8">
    <location>
        <begin position="39"/>
        <end position="60"/>
    </location>
</feature>
<dbReference type="InterPro" id="IPR009057">
    <property type="entry name" value="Homeodomain-like_sf"/>
</dbReference>
<dbReference type="GO" id="GO:0005634">
    <property type="term" value="C:nucleus"/>
    <property type="evidence" value="ECO:0007669"/>
    <property type="project" value="UniProtKB-SubCell"/>
</dbReference>
<evidence type="ECO:0000256" key="7">
    <source>
        <dbReference type="RuleBase" id="RU000682"/>
    </source>
</evidence>
<reference evidence="10" key="2">
    <citation type="submission" date="2007-04" db="EMBL/GenBank/DDBJ databases">
        <title>The genome of the human body louse.</title>
        <authorList>
            <consortium name="The Human Body Louse Genome Consortium"/>
            <person name="Kirkness E."/>
            <person name="Walenz B."/>
            <person name="Hass B."/>
            <person name="Bruggner R."/>
            <person name="Strausberg R."/>
        </authorList>
    </citation>
    <scope>NUCLEOTIDE SEQUENCE</scope>
    <source>
        <strain evidence="10">USDA</strain>
    </source>
</reference>
<dbReference type="OMA" id="MCATRND"/>
<evidence type="ECO:0000259" key="9">
    <source>
        <dbReference type="PROSITE" id="PS50071"/>
    </source>
</evidence>